<dbReference type="SUPFAM" id="SSF56322">
    <property type="entry name" value="ADC synthase"/>
    <property type="match status" value="1"/>
</dbReference>
<dbReference type="EMBL" id="KF900401">
    <property type="protein sequence ID" value="AIE93663.1"/>
    <property type="molecule type" value="Genomic_DNA"/>
</dbReference>
<name>A0A075FQW8_9ARCH</name>
<evidence type="ECO:0000313" key="1">
    <source>
        <dbReference type="EMBL" id="AIE93663.1"/>
    </source>
</evidence>
<dbReference type="Gene3D" id="3.60.120.10">
    <property type="entry name" value="Anthranilate synthase"/>
    <property type="match status" value="1"/>
</dbReference>
<sequence>MLVDLGRNDIGKVCDYGTVHVNKLMEVNNSVMFNTW</sequence>
<protein>
    <submittedName>
        <fullName evidence="1">Uncharacterized protein</fullName>
    </submittedName>
</protein>
<reference evidence="1" key="1">
    <citation type="journal article" date="2014" name="Genome Biol. Evol.">
        <title>Pangenome evidence for extensive interdomain horizontal transfer affecting lineage core and shell genes in uncultured planktonic thaumarchaeota and euryarchaeota.</title>
        <authorList>
            <person name="Deschamps P."/>
            <person name="Zivanovic Y."/>
            <person name="Moreira D."/>
            <person name="Rodriguez-Valera F."/>
            <person name="Lopez-Garcia P."/>
        </authorList>
    </citation>
    <scope>NUCLEOTIDE SEQUENCE</scope>
</reference>
<dbReference type="InterPro" id="IPR005801">
    <property type="entry name" value="ADC_synthase"/>
</dbReference>
<accession>A0A075FQW8</accession>
<organism evidence="1">
    <name type="scientific">uncultured marine thaumarchaeote AD1000_39_D02</name>
    <dbReference type="NCBI Taxonomy" id="1455912"/>
    <lineage>
        <taxon>Archaea</taxon>
        <taxon>Nitrososphaerota</taxon>
        <taxon>environmental samples</taxon>
    </lineage>
</organism>
<dbReference type="AlphaFoldDB" id="A0A075FQW8"/>
<proteinExistence type="predicted"/>